<protein>
    <recommendedName>
        <fullName evidence="4">KfrA N-terminal DNA-binding domain-containing protein</fullName>
    </recommendedName>
</protein>
<keyword evidence="1" id="KW-0175">Coiled coil</keyword>
<feature type="coiled-coil region" evidence="1">
    <location>
        <begin position="362"/>
        <end position="403"/>
    </location>
</feature>
<dbReference type="Proteomes" id="UP000322521">
    <property type="component" value="Unassembled WGS sequence"/>
</dbReference>
<evidence type="ECO:0000256" key="1">
    <source>
        <dbReference type="SAM" id="Coils"/>
    </source>
</evidence>
<dbReference type="OrthoDB" id="5829307at2"/>
<gene>
    <name evidence="2" type="ORF">F4W18_13015</name>
</gene>
<keyword evidence="3" id="KW-1185">Reference proteome</keyword>
<evidence type="ECO:0008006" key="4">
    <source>
        <dbReference type="Google" id="ProtNLM"/>
    </source>
</evidence>
<proteinExistence type="predicted"/>
<reference evidence="2 3" key="1">
    <citation type="submission" date="2019-09" db="EMBL/GenBank/DDBJ databases">
        <title>Draft genome sequence of various Type strains from the CCUG.</title>
        <authorList>
            <person name="Pineiro-Iglesias B."/>
            <person name="Tunovic T."/>
            <person name="Unosson C."/>
            <person name="Inganas E."/>
            <person name="Ohlen M."/>
            <person name="Cardew S."/>
            <person name="Jensie-Markopoulos S."/>
            <person name="Salva-Serra F."/>
            <person name="Jaen-Luchoro D."/>
            <person name="Karlsson R."/>
            <person name="Svensson-Stadler L."/>
            <person name="Chun J."/>
            <person name="Moore E."/>
        </authorList>
    </citation>
    <scope>NUCLEOTIDE SEQUENCE [LARGE SCALE GENOMIC DNA]</scope>
    <source>
        <strain evidence="2 3">CCUG 56969T</strain>
    </source>
</reference>
<evidence type="ECO:0000313" key="2">
    <source>
        <dbReference type="EMBL" id="KAA8675541.1"/>
    </source>
</evidence>
<feature type="coiled-coil region" evidence="1">
    <location>
        <begin position="169"/>
        <end position="319"/>
    </location>
</feature>
<accession>A0A5M9NWH6</accession>
<sequence length="403" mass="46162">MSHIAQSNTEQVFVRCGRSVYVRLKCMKSKSELEYHPMSDISTQKDLTAEQLQRRQRVFEICDSLFVKGEKTSVRNVLSMMPDVKSTSTINVDVREWNTQAKNKRMDLFRERGFSDEFVELFSTEITRLSAAKDAEHNAEVLMYKDEADLANELLLKTEGDLELAGVQLQEANTTISLKDKEITKLKTELEQSQKNCEGVETRLSDEIGVLQDNANNLKVELDKHQSLLAKAEVKLENQVTVIEKLENQLTDCRKQISELSDTVTKKSGEIIRFETQAQGDAQLLQELRESRNKFSTDLSELETEYITSKSENARLNSELEQAMIRFGNASERLTSLSDQLTELRMSNSQNLSTIERQGAFNTRLEQDIKRLTEQNETQEKELSTKQAIIKELESKNTQLDNK</sequence>
<dbReference type="AlphaFoldDB" id="A0A5M9NWH6"/>
<organism evidence="2 3">
    <name type="scientific">Vibrio gigantis</name>
    <dbReference type="NCBI Taxonomy" id="296199"/>
    <lineage>
        <taxon>Bacteria</taxon>
        <taxon>Pseudomonadati</taxon>
        <taxon>Pseudomonadota</taxon>
        <taxon>Gammaproteobacteria</taxon>
        <taxon>Vibrionales</taxon>
        <taxon>Vibrionaceae</taxon>
        <taxon>Vibrio</taxon>
    </lineage>
</organism>
<name>A0A5M9NWH6_9VIBR</name>
<evidence type="ECO:0000313" key="3">
    <source>
        <dbReference type="Proteomes" id="UP000322521"/>
    </source>
</evidence>
<dbReference type="EMBL" id="VXJS01000007">
    <property type="protein sequence ID" value="KAA8675541.1"/>
    <property type="molecule type" value="Genomic_DNA"/>
</dbReference>
<comment type="caution">
    <text evidence="2">The sequence shown here is derived from an EMBL/GenBank/DDBJ whole genome shotgun (WGS) entry which is preliminary data.</text>
</comment>
<dbReference type="RefSeq" id="WP_143691593.1">
    <property type="nucleotide sequence ID" value="NZ_AP025494.1"/>
</dbReference>